<evidence type="ECO:0000256" key="7">
    <source>
        <dbReference type="HAMAP-Rule" id="MF_01329"/>
    </source>
</evidence>
<dbReference type="GO" id="GO:0015979">
    <property type="term" value="P:photosynthesis"/>
    <property type="evidence" value="ECO:0007669"/>
    <property type="project" value="UniProtKB-KW"/>
</dbReference>
<evidence type="ECO:0000313" key="9">
    <source>
        <dbReference type="Proteomes" id="UP000500857"/>
    </source>
</evidence>
<dbReference type="InterPro" id="IPR010284">
    <property type="entry name" value="PSII_Ycf12_core-subunit"/>
</dbReference>
<dbReference type="EMBL" id="CP051167">
    <property type="protein sequence ID" value="QIZ71733.1"/>
    <property type="molecule type" value="Genomic_DNA"/>
</dbReference>
<name>A0A6H1U137_9CYAN</name>
<keyword evidence="6 7" id="KW-0604">Photosystem II</keyword>
<comment type="subunit">
    <text evidence="7">PSII is composed of 1 copy each of membrane proteins PsbA, PsbB, PsbC, PsbD, PsbE, PsbF, PsbH, PsbI, PsbJ, PsbK, PsbL, PsbM, PsbT, PsbX, PsbY, PsbZ, Psb30/Ycf12, peripheral proteins PsbO, CyanoQ (PsbQ), PsbU, PsbV and a large number of cofactors. It forms dimeric complexes.</text>
</comment>
<protein>
    <recommendedName>
        <fullName evidence="7">Photosystem II reaction center protein Psb30</fullName>
    </recommendedName>
    <alternativeName>
        <fullName evidence="7">Photosystem II reaction center protein Ycf12</fullName>
    </alternativeName>
</protein>
<dbReference type="Pfam" id="PF05969">
    <property type="entry name" value="PSII_Ycf12"/>
    <property type="match status" value="1"/>
</dbReference>
<keyword evidence="3 7" id="KW-0812">Transmembrane</keyword>
<comment type="subcellular location">
    <subcellularLocation>
        <location evidence="7">Cellular thylakoid membrane</location>
        <topology evidence="7">Single-pass membrane protein</topology>
    </subcellularLocation>
    <subcellularLocation>
        <location evidence="1">Membrane</location>
        <topology evidence="1">Single-pass membrane protein</topology>
    </subcellularLocation>
</comment>
<dbReference type="KEGG" id="oxy:HCG48_15025"/>
<reference evidence="8 9" key="1">
    <citation type="submission" date="2020-04" db="EMBL/GenBank/DDBJ databases">
        <authorList>
            <person name="Basu S."/>
            <person name="Maruthanayagam V."/>
            <person name="Chakraborty S."/>
            <person name="Pramanik A."/>
            <person name="Mukherjee J."/>
            <person name="Brink B."/>
        </authorList>
    </citation>
    <scope>NUCLEOTIDE SEQUENCE [LARGE SCALE GENOMIC DNA]</scope>
    <source>
        <strain evidence="8 9">AP17</strain>
    </source>
</reference>
<evidence type="ECO:0000256" key="6">
    <source>
        <dbReference type="ARBA" id="ARBA00023276"/>
    </source>
</evidence>
<sequence>MDFLTNLVNNLNFEAILQLTCLALVVISGPVVIFLLAARGGDL</sequence>
<dbReference type="GO" id="GO:0009523">
    <property type="term" value="C:photosystem II"/>
    <property type="evidence" value="ECO:0007669"/>
    <property type="project" value="UniProtKB-KW"/>
</dbReference>
<evidence type="ECO:0000256" key="2">
    <source>
        <dbReference type="ARBA" id="ARBA00022531"/>
    </source>
</evidence>
<keyword evidence="9" id="KW-1185">Reference proteome</keyword>
<dbReference type="RefSeq" id="WP_168569885.1">
    <property type="nucleotide sequence ID" value="NZ_CP051167.1"/>
</dbReference>
<dbReference type="Proteomes" id="UP000500857">
    <property type="component" value="Chromosome"/>
</dbReference>
<evidence type="ECO:0000256" key="3">
    <source>
        <dbReference type="ARBA" id="ARBA00022692"/>
    </source>
</evidence>
<evidence type="ECO:0000256" key="1">
    <source>
        <dbReference type="ARBA" id="ARBA00004167"/>
    </source>
</evidence>
<evidence type="ECO:0000313" key="8">
    <source>
        <dbReference type="EMBL" id="QIZ71733.1"/>
    </source>
</evidence>
<evidence type="ECO:0000256" key="5">
    <source>
        <dbReference type="ARBA" id="ARBA00023136"/>
    </source>
</evidence>
<evidence type="ECO:0000256" key="4">
    <source>
        <dbReference type="ARBA" id="ARBA00022989"/>
    </source>
</evidence>
<keyword evidence="4 7" id="KW-1133">Transmembrane helix</keyword>
<keyword evidence="7" id="KW-0793">Thylakoid</keyword>
<proteinExistence type="inferred from homology"/>
<accession>A0A6H1U137</accession>
<dbReference type="HAMAP" id="MF_01329">
    <property type="entry name" value="PSII_Psb30_Ycf12"/>
    <property type="match status" value="1"/>
</dbReference>
<keyword evidence="2 7" id="KW-0602">Photosynthesis</keyword>
<feature type="transmembrane region" description="Helical" evidence="7">
    <location>
        <begin position="15"/>
        <end position="38"/>
    </location>
</feature>
<organism evidence="8 9">
    <name type="scientific">Oxynema aestuarii AP17</name>
    <dbReference type="NCBI Taxonomy" id="2064643"/>
    <lineage>
        <taxon>Bacteria</taxon>
        <taxon>Bacillati</taxon>
        <taxon>Cyanobacteriota</taxon>
        <taxon>Cyanophyceae</taxon>
        <taxon>Oscillatoriophycideae</taxon>
        <taxon>Oscillatoriales</taxon>
        <taxon>Oscillatoriaceae</taxon>
        <taxon>Oxynema</taxon>
        <taxon>Oxynema aestuarii</taxon>
    </lineage>
</organism>
<dbReference type="AlphaFoldDB" id="A0A6H1U137"/>
<comment type="function">
    <text evidence="7">A core subunit of photosystem II (PSII), probably helps stabilize the reaction center.</text>
</comment>
<gene>
    <name evidence="7" type="primary">psb30</name>
    <name evidence="7" type="synonym">ycf12</name>
    <name evidence="8" type="ORF">HCG48_15025</name>
</gene>
<dbReference type="GO" id="GO:0031676">
    <property type="term" value="C:plasma membrane-derived thylakoid membrane"/>
    <property type="evidence" value="ECO:0007669"/>
    <property type="project" value="UniProtKB-SubCell"/>
</dbReference>
<keyword evidence="5 7" id="KW-0472">Membrane</keyword>
<comment type="similarity">
    <text evidence="7">Belongs to the Psb30/Ycf12 family.</text>
</comment>
<dbReference type="NCBIfam" id="NF010239">
    <property type="entry name" value="PRK13686.1"/>
    <property type="match status" value="1"/>
</dbReference>